<comment type="caution">
    <text evidence="5">The sequence shown here is derived from an EMBL/GenBank/DDBJ whole genome shotgun (WGS) entry which is preliminary data.</text>
</comment>
<feature type="domain" description="Outer membrane protein assembly factor BamE" evidence="4">
    <location>
        <begin position="30"/>
        <end position="105"/>
    </location>
</feature>
<feature type="signal peptide" evidence="3">
    <location>
        <begin position="1"/>
        <end position="23"/>
    </location>
</feature>
<sequence length="150" mass="15854">MGTRSTLRIAGIGLLCLTLGACAASYRNHGYIPPEDQLDQIVVGVDTRASVEDTVGPPGITGVVNGGGYYYVRSRVRSFGFRAPDEVERQVLAISFDNAGVVSNIESFGLQDGQVVPLTRRVTESAVSNKSFLRQLLGNIGRIGPTGLGG</sequence>
<accession>A0ABT1YXA5</accession>
<dbReference type="PROSITE" id="PS51257">
    <property type="entry name" value="PROKAR_LIPOPROTEIN"/>
    <property type="match status" value="1"/>
</dbReference>
<dbReference type="Pfam" id="PF04355">
    <property type="entry name" value="BamE"/>
    <property type="match status" value="1"/>
</dbReference>
<keyword evidence="1 3" id="KW-0732">Signal</keyword>
<proteinExistence type="predicted"/>
<protein>
    <submittedName>
        <fullName evidence="5">Outer membrane protein assembly factor BamE</fullName>
    </submittedName>
</protein>
<evidence type="ECO:0000256" key="2">
    <source>
        <dbReference type="ARBA" id="ARBA00023136"/>
    </source>
</evidence>
<evidence type="ECO:0000259" key="4">
    <source>
        <dbReference type="Pfam" id="PF04355"/>
    </source>
</evidence>
<organism evidence="5 6">
    <name type="scientific">Pseudosulfitobacter koreensis</name>
    <dbReference type="NCBI Taxonomy" id="2968472"/>
    <lineage>
        <taxon>Bacteria</taxon>
        <taxon>Pseudomonadati</taxon>
        <taxon>Pseudomonadota</taxon>
        <taxon>Alphaproteobacteria</taxon>
        <taxon>Rhodobacterales</taxon>
        <taxon>Roseobacteraceae</taxon>
        <taxon>Pseudosulfitobacter</taxon>
    </lineage>
</organism>
<name>A0ABT1YXA5_9RHOB</name>
<keyword evidence="2" id="KW-0472">Membrane</keyword>
<evidence type="ECO:0000256" key="3">
    <source>
        <dbReference type="SAM" id="SignalP"/>
    </source>
</evidence>
<gene>
    <name evidence="5" type="ORF">NTA49_03120</name>
</gene>
<keyword evidence="6" id="KW-1185">Reference proteome</keyword>
<evidence type="ECO:0000256" key="1">
    <source>
        <dbReference type="ARBA" id="ARBA00022729"/>
    </source>
</evidence>
<feature type="chain" id="PRO_5046074475" evidence="3">
    <location>
        <begin position="24"/>
        <end position="150"/>
    </location>
</feature>
<dbReference type="Gene3D" id="3.30.1450.10">
    <property type="match status" value="1"/>
</dbReference>
<dbReference type="Proteomes" id="UP001165396">
    <property type="component" value="Unassembled WGS sequence"/>
</dbReference>
<dbReference type="InterPro" id="IPR037873">
    <property type="entry name" value="BamE-like"/>
</dbReference>
<dbReference type="InterPro" id="IPR007450">
    <property type="entry name" value="BamE_dom"/>
</dbReference>
<evidence type="ECO:0000313" key="6">
    <source>
        <dbReference type="Proteomes" id="UP001165396"/>
    </source>
</evidence>
<dbReference type="EMBL" id="JANKJG010000002">
    <property type="protein sequence ID" value="MCR8825520.1"/>
    <property type="molecule type" value="Genomic_DNA"/>
</dbReference>
<reference evidence="5" key="1">
    <citation type="submission" date="2022-07" db="EMBL/GenBank/DDBJ databases">
        <title>Pseudosulfitobacter sp. strain AP-MA-4, whole genome sequence.</title>
        <authorList>
            <person name="Jiang Y."/>
        </authorList>
    </citation>
    <scope>NUCLEOTIDE SEQUENCE</scope>
    <source>
        <strain evidence="5">AP-MA-4</strain>
    </source>
</reference>
<dbReference type="RefSeq" id="WP_258293200.1">
    <property type="nucleotide sequence ID" value="NZ_JANKJG010000002.1"/>
</dbReference>
<evidence type="ECO:0000313" key="5">
    <source>
        <dbReference type="EMBL" id="MCR8825520.1"/>
    </source>
</evidence>